<name>A0A1L7STD3_FUSMA</name>
<keyword evidence="3" id="KW-1185">Reference proteome</keyword>
<organism evidence="2 3">
    <name type="scientific">Fusarium mangiferae</name>
    <name type="common">Mango malformation disease fungus</name>
    <dbReference type="NCBI Taxonomy" id="192010"/>
    <lineage>
        <taxon>Eukaryota</taxon>
        <taxon>Fungi</taxon>
        <taxon>Dikarya</taxon>
        <taxon>Ascomycota</taxon>
        <taxon>Pezizomycotina</taxon>
        <taxon>Sordariomycetes</taxon>
        <taxon>Hypocreomycetidae</taxon>
        <taxon>Hypocreales</taxon>
        <taxon>Nectriaceae</taxon>
        <taxon>Fusarium</taxon>
        <taxon>Fusarium fujikuroi species complex</taxon>
    </lineage>
</organism>
<evidence type="ECO:0000313" key="2">
    <source>
        <dbReference type="EMBL" id="CVK86486.1"/>
    </source>
</evidence>
<proteinExistence type="predicted"/>
<dbReference type="EMBL" id="FCQH01000002">
    <property type="protein sequence ID" value="CVK86486.1"/>
    <property type="molecule type" value="Genomic_DNA"/>
</dbReference>
<evidence type="ECO:0000256" key="1">
    <source>
        <dbReference type="SAM" id="MobiDB-lite"/>
    </source>
</evidence>
<protein>
    <submittedName>
        <fullName evidence="2">Uncharacterized protein</fullName>
    </submittedName>
</protein>
<reference evidence="3" key="1">
    <citation type="journal article" date="2016" name="Genome Biol. Evol.">
        <title>Comparative 'omics' of the Fusarium fujikuroi species complex highlights differences in genetic potential and metabolite synthesis.</title>
        <authorList>
            <person name="Niehaus E.-M."/>
            <person name="Muensterkoetter M."/>
            <person name="Proctor R.H."/>
            <person name="Brown D.W."/>
            <person name="Sharon A."/>
            <person name="Idan Y."/>
            <person name="Oren-Young L."/>
            <person name="Sieber C.M."/>
            <person name="Novak O."/>
            <person name="Pencik A."/>
            <person name="Tarkowska D."/>
            <person name="Hromadova K."/>
            <person name="Freeman S."/>
            <person name="Maymon M."/>
            <person name="Elazar M."/>
            <person name="Youssef S.A."/>
            <person name="El-Shabrawy E.S.M."/>
            <person name="Shalaby A.B.A."/>
            <person name="Houterman P."/>
            <person name="Brock N.L."/>
            <person name="Burkhardt I."/>
            <person name="Tsavkelova E.A."/>
            <person name="Dickschat J.S."/>
            <person name="Galuszka P."/>
            <person name="Gueldener U."/>
            <person name="Tudzynski B."/>
        </authorList>
    </citation>
    <scope>NUCLEOTIDE SEQUENCE [LARGE SCALE GENOMIC DNA]</scope>
    <source>
        <strain evidence="3">MRC7560</strain>
    </source>
</reference>
<gene>
    <name evidence="2" type="ORF">FMAN_06243</name>
</gene>
<dbReference type="AlphaFoldDB" id="A0A1L7STD3"/>
<feature type="region of interest" description="Disordered" evidence="1">
    <location>
        <begin position="36"/>
        <end position="73"/>
    </location>
</feature>
<dbReference type="VEuPathDB" id="FungiDB:FMAN_06243"/>
<evidence type="ECO:0000313" key="3">
    <source>
        <dbReference type="Proteomes" id="UP000184255"/>
    </source>
</evidence>
<dbReference type="RefSeq" id="XP_041678008.1">
    <property type="nucleotide sequence ID" value="XM_041827002.1"/>
</dbReference>
<accession>A0A1L7STD3</accession>
<comment type="caution">
    <text evidence="2">The sequence shown here is derived from an EMBL/GenBank/DDBJ whole genome shotgun (WGS) entry which is preliminary data.</text>
</comment>
<dbReference type="GeneID" id="65085507"/>
<dbReference type="Proteomes" id="UP000184255">
    <property type="component" value="Unassembled WGS sequence"/>
</dbReference>
<sequence length="252" mass="28667">MIAEIPESITCEELDLDSPIKHFVPPAVTLSTTITSNAMAESENPPTPSASDDDSYEGSDVSNEPQEPRLTPDEPRTLFIDFYTFLTTLHYDNTCIEYVHYKSKLLDLTAFNLDDFEKHKNYHQDWEFWSSEGEQTDPSDVVCIAVGHESFSRELWLNAKDCEIFEDFHAGDMLDAVPVEDFFSSLKEQYQSLKLTPGKSRITIEAENVPEHGGEVKEQDVTDQIEEWGTDLEVQYVSQIYQDHGSTGSFDM</sequence>